<sequence length="176" mass="17625">MKLVATPRVTLAGQAAWLLPIAAGAAALAIAAQIRIPFWPVPMTMQVLAVLLIGWFGGMRTALGSGALYLGLGAAGLPFFAGGALFGPTGGYLVGFVLAAAALGAWRERCGVPGLAGIAALNLAATGLIYALGWGWLAAITGDPAAAFAAGVVPFLLGDALKIAVASLVVARFARR</sequence>
<feature type="transmembrane region" description="Helical" evidence="3">
    <location>
        <begin position="90"/>
        <end position="106"/>
    </location>
</feature>
<comment type="subcellular location">
    <subcellularLocation>
        <location evidence="2">Cell membrane</location>
        <topology evidence="2">Multi-pass membrane protein</topology>
    </subcellularLocation>
</comment>
<feature type="transmembrane region" description="Helical" evidence="3">
    <location>
        <begin position="41"/>
        <end position="59"/>
    </location>
</feature>
<dbReference type="Gene3D" id="1.10.1760.20">
    <property type="match status" value="1"/>
</dbReference>
<accession>A0ABQ6LPL7</accession>
<comment type="caution">
    <text evidence="4">The sequence shown here is derived from an EMBL/GenBank/DDBJ whole genome shotgun (WGS) entry which is preliminary data.</text>
</comment>
<proteinExistence type="inferred from homology"/>
<evidence type="ECO:0000256" key="1">
    <source>
        <dbReference type="ARBA" id="ARBA00010692"/>
    </source>
</evidence>
<dbReference type="EMBL" id="BSYI01000033">
    <property type="protein sequence ID" value="GMG84305.1"/>
    <property type="molecule type" value="Genomic_DNA"/>
</dbReference>
<keyword evidence="3" id="KW-1133">Transmembrane helix</keyword>
<name>A0ABQ6LPL7_9RHOB</name>
<keyword evidence="3" id="KW-0812">Transmembrane</keyword>
<dbReference type="Proteomes" id="UP001239909">
    <property type="component" value="Unassembled WGS sequence"/>
</dbReference>
<evidence type="ECO:0000313" key="4">
    <source>
        <dbReference type="EMBL" id="GMG84305.1"/>
    </source>
</evidence>
<organism evidence="4 5">
    <name type="scientific">Paralimibaculum aggregatum</name>
    <dbReference type="NCBI Taxonomy" id="3036245"/>
    <lineage>
        <taxon>Bacteria</taxon>
        <taxon>Pseudomonadati</taxon>
        <taxon>Pseudomonadota</taxon>
        <taxon>Alphaproteobacteria</taxon>
        <taxon>Rhodobacterales</taxon>
        <taxon>Paracoccaceae</taxon>
        <taxon>Paralimibaculum</taxon>
    </lineage>
</organism>
<dbReference type="PIRSF" id="PIRSF016661">
    <property type="entry name" value="BioY"/>
    <property type="match status" value="1"/>
</dbReference>
<evidence type="ECO:0000256" key="3">
    <source>
        <dbReference type="SAM" id="Phobius"/>
    </source>
</evidence>
<dbReference type="RefSeq" id="WP_285673319.1">
    <property type="nucleotide sequence ID" value="NZ_BSYI01000033.1"/>
</dbReference>
<evidence type="ECO:0000256" key="2">
    <source>
        <dbReference type="PIRNR" id="PIRNR016661"/>
    </source>
</evidence>
<protein>
    <recommendedName>
        <fullName evidence="2">Biotin transporter</fullName>
    </recommendedName>
</protein>
<feature type="transmembrane region" description="Helical" evidence="3">
    <location>
        <begin position="145"/>
        <end position="171"/>
    </location>
</feature>
<evidence type="ECO:0000313" key="5">
    <source>
        <dbReference type="Proteomes" id="UP001239909"/>
    </source>
</evidence>
<dbReference type="InterPro" id="IPR003784">
    <property type="entry name" value="BioY"/>
</dbReference>
<dbReference type="PANTHER" id="PTHR34295:SF1">
    <property type="entry name" value="BIOTIN TRANSPORTER BIOY"/>
    <property type="match status" value="1"/>
</dbReference>
<keyword evidence="2" id="KW-1003">Cell membrane</keyword>
<keyword evidence="2" id="KW-0813">Transport</keyword>
<gene>
    <name evidence="4" type="ORF">LNKW23_35200</name>
</gene>
<dbReference type="Pfam" id="PF02632">
    <property type="entry name" value="BioY"/>
    <property type="match status" value="1"/>
</dbReference>
<feature type="transmembrane region" description="Helical" evidence="3">
    <location>
        <begin position="118"/>
        <end position="139"/>
    </location>
</feature>
<comment type="similarity">
    <text evidence="1 2">Belongs to the BioY family.</text>
</comment>
<dbReference type="PANTHER" id="PTHR34295">
    <property type="entry name" value="BIOTIN TRANSPORTER BIOY"/>
    <property type="match status" value="1"/>
</dbReference>
<reference evidence="4 5" key="1">
    <citation type="submission" date="2023-04" db="EMBL/GenBank/DDBJ databases">
        <title>Marinoamorphus aggregata gen. nov., sp. Nov., isolate from tissue of brittle star Ophioplocus japonicus.</title>
        <authorList>
            <person name="Kawano K."/>
            <person name="Sawayama S."/>
            <person name="Nakagawa S."/>
        </authorList>
    </citation>
    <scope>NUCLEOTIDE SEQUENCE [LARGE SCALE GENOMIC DNA]</scope>
    <source>
        <strain evidence="4 5">NKW23</strain>
    </source>
</reference>
<keyword evidence="2 3" id="KW-0472">Membrane</keyword>
<keyword evidence="5" id="KW-1185">Reference proteome</keyword>